<dbReference type="InParanoid" id="B0E0C0"/>
<accession>B0E0C0</accession>
<dbReference type="Proteomes" id="UP000001194">
    <property type="component" value="Unassembled WGS sequence"/>
</dbReference>
<reference evidence="2 3" key="1">
    <citation type="journal article" date="2008" name="Nature">
        <title>The genome of Laccaria bicolor provides insights into mycorrhizal symbiosis.</title>
        <authorList>
            <person name="Martin F."/>
            <person name="Aerts A."/>
            <person name="Ahren D."/>
            <person name="Brun A."/>
            <person name="Danchin E.G.J."/>
            <person name="Duchaussoy F."/>
            <person name="Gibon J."/>
            <person name="Kohler A."/>
            <person name="Lindquist E."/>
            <person name="Pereda V."/>
            <person name="Salamov A."/>
            <person name="Shapiro H.J."/>
            <person name="Wuyts J."/>
            <person name="Blaudez D."/>
            <person name="Buee M."/>
            <person name="Brokstein P."/>
            <person name="Canbaeck B."/>
            <person name="Cohen D."/>
            <person name="Courty P.E."/>
            <person name="Coutinho P.M."/>
            <person name="Delaruelle C."/>
            <person name="Detter J.C."/>
            <person name="Deveau A."/>
            <person name="DiFazio S."/>
            <person name="Duplessis S."/>
            <person name="Fraissinet-Tachet L."/>
            <person name="Lucic E."/>
            <person name="Frey-Klett P."/>
            <person name="Fourrey C."/>
            <person name="Feussner I."/>
            <person name="Gay G."/>
            <person name="Grimwood J."/>
            <person name="Hoegger P.J."/>
            <person name="Jain P."/>
            <person name="Kilaru S."/>
            <person name="Labbe J."/>
            <person name="Lin Y.C."/>
            <person name="Legue V."/>
            <person name="Le Tacon F."/>
            <person name="Marmeisse R."/>
            <person name="Melayah D."/>
            <person name="Montanini B."/>
            <person name="Muratet M."/>
            <person name="Nehls U."/>
            <person name="Niculita-Hirzel H."/>
            <person name="Oudot-Le Secq M.P."/>
            <person name="Peter M."/>
            <person name="Quesneville H."/>
            <person name="Rajashekar B."/>
            <person name="Reich M."/>
            <person name="Rouhier N."/>
            <person name="Schmutz J."/>
            <person name="Yin T."/>
            <person name="Chalot M."/>
            <person name="Henrissat B."/>
            <person name="Kuees U."/>
            <person name="Lucas S."/>
            <person name="Van de Peer Y."/>
            <person name="Podila G.K."/>
            <person name="Polle A."/>
            <person name="Pukkila P.J."/>
            <person name="Richardson P.M."/>
            <person name="Rouze P."/>
            <person name="Sanders I.R."/>
            <person name="Stajich J.E."/>
            <person name="Tunlid A."/>
            <person name="Tuskan G."/>
            <person name="Grigoriev I.V."/>
        </authorList>
    </citation>
    <scope>NUCLEOTIDE SEQUENCE [LARGE SCALE GENOMIC DNA]</scope>
    <source>
        <strain evidence="3">S238N-H82 / ATCC MYA-4686</strain>
    </source>
</reference>
<proteinExistence type="predicted"/>
<protein>
    <submittedName>
        <fullName evidence="2">Predicted protein</fullName>
    </submittedName>
</protein>
<gene>
    <name evidence="2" type="ORF">LACBIDRAFT_316168</name>
</gene>
<feature type="region of interest" description="Disordered" evidence="1">
    <location>
        <begin position="1"/>
        <end position="26"/>
    </location>
</feature>
<dbReference type="OrthoDB" id="10315902at2759"/>
<dbReference type="AlphaFoldDB" id="B0E0C0"/>
<name>B0E0C0_LACBS</name>
<evidence type="ECO:0000313" key="3">
    <source>
        <dbReference type="Proteomes" id="UP000001194"/>
    </source>
</evidence>
<dbReference type="GeneID" id="6085309"/>
<dbReference type="KEGG" id="lbc:LACBIDRAFT_316168"/>
<dbReference type="HOGENOM" id="CLU_2264216_0_0_1"/>
<dbReference type="EMBL" id="DS547160">
    <property type="protein sequence ID" value="EDQ99694.1"/>
    <property type="molecule type" value="Genomic_DNA"/>
</dbReference>
<sequence length="106" mass="12151">MSLKVSRRKDINDNPSSMPAHSPSGKEYTGRYVILFKHDATRDDLNALTLIDGFSFPDDKESYDDSFDKLKVIIGEFDETSRQILEKSKLVTFVHKEYVFPAPYGE</sequence>
<evidence type="ECO:0000313" key="2">
    <source>
        <dbReference type="EMBL" id="EDQ99694.1"/>
    </source>
</evidence>
<evidence type="ECO:0000256" key="1">
    <source>
        <dbReference type="SAM" id="MobiDB-lite"/>
    </source>
</evidence>
<organism evidence="3">
    <name type="scientific">Laccaria bicolor (strain S238N-H82 / ATCC MYA-4686)</name>
    <name type="common">Bicoloured deceiver</name>
    <name type="synonym">Laccaria laccata var. bicolor</name>
    <dbReference type="NCBI Taxonomy" id="486041"/>
    <lineage>
        <taxon>Eukaryota</taxon>
        <taxon>Fungi</taxon>
        <taxon>Dikarya</taxon>
        <taxon>Basidiomycota</taxon>
        <taxon>Agaricomycotina</taxon>
        <taxon>Agaricomycetes</taxon>
        <taxon>Agaricomycetidae</taxon>
        <taxon>Agaricales</taxon>
        <taxon>Agaricineae</taxon>
        <taxon>Hydnangiaceae</taxon>
        <taxon>Laccaria</taxon>
    </lineage>
</organism>
<dbReference type="RefSeq" id="XP_001889671.1">
    <property type="nucleotide sequence ID" value="XM_001889636.1"/>
</dbReference>
<keyword evidence="3" id="KW-1185">Reference proteome</keyword>